<dbReference type="Gene3D" id="3.20.20.140">
    <property type="entry name" value="Metal-dependent hydrolases"/>
    <property type="match status" value="1"/>
</dbReference>
<reference evidence="2 3" key="1">
    <citation type="submission" date="2020-08" db="EMBL/GenBank/DDBJ databases">
        <title>Genomic Encyclopedia of Type Strains, Phase IV (KMG-IV): sequencing the most valuable type-strain genomes for metagenomic binning, comparative biology and taxonomic classification.</title>
        <authorList>
            <person name="Goeker M."/>
        </authorList>
    </citation>
    <scope>NUCLEOTIDE SEQUENCE [LARGE SCALE GENOMIC DNA]</scope>
    <source>
        <strain evidence="2 3">DSM 45615</strain>
    </source>
</reference>
<dbReference type="SUPFAM" id="SSF51338">
    <property type="entry name" value="Composite domain of metallo-dependent hydrolases"/>
    <property type="match status" value="1"/>
</dbReference>
<dbReference type="Pfam" id="PF07969">
    <property type="entry name" value="Amidohydro_3"/>
    <property type="match status" value="1"/>
</dbReference>
<evidence type="ECO:0000313" key="2">
    <source>
        <dbReference type="EMBL" id="MBB5130357.1"/>
    </source>
</evidence>
<sequence length="493" mass="51418">MADHHDLVLTGGRVLDPETGLDAVADVGVTGGVITAVSRTPGALRGRDVLDVTGLAVAPGWIDLHSHAQTVAGHRLQAMDGVTTALELEAGATPVAEAYARAAAEGRPINYGFSASWAQARMAAVGGIPPGGGIAATLAHIGDPRWQAPATGRALDDLLGLLRRDLADGALGIGVLMGYAPGVDPAEYVAVAALAAEAGVPTYTHARDLVEREPATLIDGAEELTRTAAATGAHMHYCHVNSTSTRHIDKVLALVDKVRAEGAKVSTEAYPYGAGMTGIGANFLAPERLPALGITPDAIVYALTGERVADAARLAEIRATDPGGLAIIHTLDEDDPADLAYLDRALLANTTVIGSDAMPLTWTGTAQPDPLAWPLPPAAITHPRAAGTFSKVLRRYVRETGALTLLDAVARCSLLPARVLEQAVPAMRRKGRVQEGCDADLAVFDPQTVSDQATYAHSTRPSTGYRHVLVAGRFVVKDAELQQGAYPGRPIRR</sequence>
<dbReference type="AlphaFoldDB" id="A0A840NZC3"/>
<dbReference type="Gene3D" id="2.30.40.10">
    <property type="entry name" value="Urease, subunit C, domain 1"/>
    <property type="match status" value="1"/>
</dbReference>
<dbReference type="InterPro" id="IPR013108">
    <property type="entry name" value="Amidohydro_3"/>
</dbReference>
<gene>
    <name evidence="2" type="ORF">HNP84_000045</name>
</gene>
<dbReference type="NCBIfam" id="NF006560">
    <property type="entry name" value="PRK09061.1"/>
    <property type="match status" value="1"/>
</dbReference>
<organism evidence="2 3">
    <name type="scientific">Thermocatellispora tengchongensis</name>
    <dbReference type="NCBI Taxonomy" id="1073253"/>
    <lineage>
        <taxon>Bacteria</taxon>
        <taxon>Bacillati</taxon>
        <taxon>Actinomycetota</taxon>
        <taxon>Actinomycetes</taxon>
        <taxon>Streptosporangiales</taxon>
        <taxon>Streptosporangiaceae</taxon>
        <taxon>Thermocatellispora</taxon>
    </lineage>
</organism>
<evidence type="ECO:0000259" key="1">
    <source>
        <dbReference type="Pfam" id="PF07969"/>
    </source>
</evidence>
<dbReference type="EMBL" id="JACHGN010000001">
    <property type="protein sequence ID" value="MBB5130357.1"/>
    <property type="molecule type" value="Genomic_DNA"/>
</dbReference>
<proteinExistence type="predicted"/>
<evidence type="ECO:0000313" key="3">
    <source>
        <dbReference type="Proteomes" id="UP000578449"/>
    </source>
</evidence>
<accession>A0A840NZC3</accession>
<dbReference type="SUPFAM" id="SSF51556">
    <property type="entry name" value="Metallo-dependent hydrolases"/>
    <property type="match status" value="1"/>
</dbReference>
<dbReference type="PANTHER" id="PTHR11647">
    <property type="entry name" value="HYDRANTOINASE/DIHYDROPYRIMIDINASE FAMILY MEMBER"/>
    <property type="match status" value="1"/>
</dbReference>
<dbReference type="InterPro" id="IPR032466">
    <property type="entry name" value="Metal_Hydrolase"/>
</dbReference>
<keyword evidence="3" id="KW-1185">Reference proteome</keyword>
<name>A0A840NZC3_9ACTN</name>
<dbReference type="GO" id="GO:0016810">
    <property type="term" value="F:hydrolase activity, acting on carbon-nitrogen (but not peptide) bonds"/>
    <property type="evidence" value="ECO:0007669"/>
    <property type="project" value="InterPro"/>
</dbReference>
<comment type="caution">
    <text evidence="2">The sequence shown here is derived from an EMBL/GenBank/DDBJ whole genome shotgun (WGS) entry which is preliminary data.</text>
</comment>
<dbReference type="PANTHER" id="PTHR11647:SF1">
    <property type="entry name" value="COLLAPSIN RESPONSE MEDIATOR PROTEIN"/>
    <property type="match status" value="1"/>
</dbReference>
<dbReference type="InterPro" id="IPR011059">
    <property type="entry name" value="Metal-dep_hydrolase_composite"/>
</dbReference>
<protein>
    <submittedName>
        <fullName evidence="2">N-acyl-D-aspartate/D-glutamate deacylase</fullName>
    </submittedName>
</protein>
<dbReference type="RefSeq" id="WP_185047267.1">
    <property type="nucleotide sequence ID" value="NZ_BAABIX010000051.1"/>
</dbReference>
<dbReference type="Proteomes" id="UP000578449">
    <property type="component" value="Unassembled WGS sequence"/>
</dbReference>
<dbReference type="InterPro" id="IPR050378">
    <property type="entry name" value="Metallo-dep_Hydrolases_sf"/>
</dbReference>
<feature type="domain" description="Amidohydrolase 3" evidence="1">
    <location>
        <begin position="168"/>
        <end position="476"/>
    </location>
</feature>